<organism evidence="1 2">
    <name type="scientific">Altererythrobacter ishigakiensis</name>
    <dbReference type="NCBI Taxonomy" id="476157"/>
    <lineage>
        <taxon>Bacteria</taxon>
        <taxon>Pseudomonadati</taxon>
        <taxon>Pseudomonadota</taxon>
        <taxon>Alphaproteobacteria</taxon>
        <taxon>Sphingomonadales</taxon>
        <taxon>Erythrobacteraceae</taxon>
        <taxon>Altererythrobacter</taxon>
    </lineage>
</organism>
<sequence length="262" mass="29564">MASAPKPNLPIFFNDLMPLNSRDHKGWYSKQFNDVSFMSKHHAIPVTVDEFIDAQRHFPIVFSAGENPVPLALMGLNEGVNTFVDDKGVITENVYLPAYVRRYPFMLAKLQPNSDELSLCFDPSAGVIGDHGEGNALFDDKDEPTDYTKNVLEFCQKFEESGARTKAFMEELKKHDLLMDGEIAITMQENPDNPFVYRGFKMVDENKLRELKGKTLETLHANGILVLIHAHLYSLNLMRNVFTRQSQQGKVPKPEANTEAGA</sequence>
<dbReference type="Pfam" id="PF07277">
    <property type="entry name" value="SapC"/>
    <property type="match status" value="1"/>
</dbReference>
<protein>
    <submittedName>
        <fullName evidence="1">SapC protein</fullName>
    </submittedName>
</protein>
<evidence type="ECO:0000313" key="2">
    <source>
        <dbReference type="Proteomes" id="UP000320547"/>
    </source>
</evidence>
<evidence type="ECO:0000313" key="1">
    <source>
        <dbReference type="EMBL" id="TWJ10303.1"/>
    </source>
</evidence>
<reference evidence="1 2" key="1">
    <citation type="submission" date="2019-07" db="EMBL/GenBank/DDBJ databases">
        <title>Genomic Encyclopedia of Archaeal and Bacterial Type Strains, Phase II (KMG-II): from individual species to whole genera.</title>
        <authorList>
            <person name="Goeker M."/>
        </authorList>
    </citation>
    <scope>NUCLEOTIDE SEQUENCE [LARGE SCALE GENOMIC DNA]</scope>
    <source>
        <strain evidence="1 2">ATCC BAA-2084</strain>
    </source>
</reference>
<keyword evidence="2" id="KW-1185">Reference proteome</keyword>
<dbReference type="STRING" id="476157.GCA_001663155_01390"/>
<name>A0A562UXJ0_9SPHN</name>
<accession>A0A562UXJ0</accession>
<dbReference type="RefSeq" id="WP_067599066.1">
    <property type="nucleotide sequence ID" value="NZ_CP015963.1"/>
</dbReference>
<proteinExistence type="predicted"/>
<dbReference type="InterPro" id="IPR010836">
    <property type="entry name" value="SapC"/>
</dbReference>
<dbReference type="EMBL" id="VLLK01000001">
    <property type="protein sequence ID" value="TWJ10303.1"/>
    <property type="molecule type" value="Genomic_DNA"/>
</dbReference>
<dbReference type="AlphaFoldDB" id="A0A562UXJ0"/>
<comment type="caution">
    <text evidence="1">The sequence shown here is derived from an EMBL/GenBank/DDBJ whole genome shotgun (WGS) entry which is preliminary data.</text>
</comment>
<gene>
    <name evidence="1" type="ORF">JN10_1965</name>
</gene>
<dbReference type="Proteomes" id="UP000320547">
    <property type="component" value="Unassembled WGS sequence"/>
</dbReference>
<dbReference type="OrthoDB" id="9806524at2"/>